<feature type="region of interest" description="Disordered" evidence="1">
    <location>
        <begin position="1"/>
        <end position="312"/>
    </location>
</feature>
<feature type="compositionally biased region" description="Low complexity" evidence="1">
    <location>
        <begin position="189"/>
        <end position="201"/>
    </location>
</feature>
<feature type="compositionally biased region" description="Basic and acidic residues" evidence="1">
    <location>
        <begin position="153"/>
        <end position="163"/>
    </location>
</feature>
<feature type="non-terminal residue" evidence="2">
    <location>
        <position position="1"/>
    </location>
</feature>
<feature type="compositionally biased region" description="Basic residues" evidence="1">
    <location>
        <begin position="211"/>
        <end position="239"/>
    </location>
</feature>
<evidence type="ECO:0000313" key="2">
    <source>
        <dbReference type="EMBL" id="CAA9479759.1"/>
    </source>
</evidence>
<feature type="non-terminal residue" evidence="2">
    <location>
        <position position="312"/>
    </location>
</feature>
<name>A0A6J4RV37_9ACTN</name>
<sequence>GAQALPPLGRRADGPRTGVRRHRLRRRRRGARRRRGRRGDADRDAGQGRRGVPGGLDDGQDPAEGRDLDRRQVRRAAVRLQEPAHGRHRGLRHRLRQGRGRQARRQAEVHRGDLRQPHPVHPGRDRRPDPLDDDDQPRARAGDRVHRPVLHRPRPDPPEEGRGHHGRAGPRGQAGLHRARVDLRGHAEGAGPRGEAAPGGHLLRVPGAHPERRRGRRQHGRRDPHRHDHPGRHPGARRGRGADHGAVRRRLQEGRHPVHGVPERRAGGVQVRRALEGLLRQVARPVHGRGAGAPDRDARGRAEGRRGGREEL</sequence>
<dbReference type="EMBL" id="CADCVO010000166">
    <property type="protein sequence ID" value="CAA9479759.1"/>
    <property type="molecule type" value="Genomic_DNA"/>
</dbReference>
<gene>
    <name evidence="2" type="ORF">AVDCRST_MAG13-1085</name>
</gene>
<feature type="compositionally biased region" description="Basic residues" evidence="1">
    <location>
        <begin position="18"/>
        <end position="37"/>
    </location>
</feature>
<reference evidence="2" key="1">
    <citation type="submission" date="2020-02" db="EMBL/GenBank/DDBJ databases">
        <authorList>
            <person name="Meier V. D."/>
        </authorList>
    </citation>
    <scope>NUCLEOTIDE SEQUENCE</scope>
    <source>
        <strain evidence="2">AVDCRST_MAG13</strain>
    </source>
</reference>
<evidence type="ECO:0000256" key="1">
    <source>
        <dbReference type="SAM" id="MobiDB-lite"/>
    </source>
</evidence>
<proteinExistence type="predicted"/>
<feature type="compositionally biased region" description="Basic and acidic residues" evidence="1">
    <location>
        <begin position="294"/>
        <end position="312"/>
    </location>
</feature>
<dbReference type="AlphaFoldDB" id="A0A6J4RV37"/>
<feature type="compositionally biased region" description="Basic residues" evidence="1">
    <location>
        <begin position="86"/>
        <end position="104"/>
    </location>
</feature>
<organism evidence="2">
    <name type="scientific">uncultured Solirubrobacteraceae bacterium</name>
    <dbReference type="NCBI Taxonomy" id="1162706"/>
    <lineage>
        <taxon>Bacteria</taxon>
        <taxon>Bacillati</taxon>
        <taxon>Actinomycetota</taxon>
        <taxon>Thermoleophilia</taxon>
        <taxon>Solirubrobacterales</taxon>
        <taxon>Solirubrobacteraceae</taxon>
        <taxon>environmental samples</taxon>
    </lineage>
</organism>
<feature type="compositionally biased region" description="Basic and acidic residues" evidence="1">
    <location>
        <begin position="38"/>
        <end position="47"/>
    </location>
</feature>
<accession>A0A6J4RV37</accession>
<protein>
    <submittedName>
        <fullName evidence="2">ABC transporter, substrate-binding protein (Cluster 3, basic aa/glutamine/opines)</fullName>
    </submittedName>
</protein>
<feature type="compositionally biased region" description="Basic and acidic residues" evidence="1">
    <location>
        <begin position="105"/>
        <end position="146"/>
    </location>
</feature>
<feature type="compositionally biased region" description="Gly residues" evidence="1">
    <location>
        <begin position="48"/>
        <end position="57"/>
    </location>
</feature>
<feature type="compositionally biased region" description="Basic and acidic residues" evidence="1">
    <location>
        <begin position="240"/>
        <end position="266"/>
    </location>
</feature>